<evidence type="ECO:0000256" key="1">
    <source>
        <dbReference type="ARBA" id="ARBA00022679"/>
    </source>
</evidence>
<dbReference type="Gene3D" id="3.40.50.1820">
    <property type="entry name" value="alpha/beta hydrolase"/>
    <property type="match status" value="1"/>
</dbReference>
<dbReference type="Pfam" id="PF00561">
    <property type="entry name" value="Abhydrolase_1"/>
    <property type="match status" value="1"/>
</dbReference>
<dbReference type="OrthoDB" id="9800754at2"/>
<evidence type="ECO:0000256" key="2">
    <source>
        <dbReference type="PIRSR" id="PIRSR000443-1"/>
    </source>
</evidence>
<dbReference type="InterPro" id="IPR029058">
    <property type="entry name" value="AB_hydrolase_fold"/>
</dbReference>
<dbReference type="InterPro" id="IPR000073">
    <property type="entry name" value="AB_hydrolase_1"/>
</dbReference>
<feature type="domain" description="AB hydrolase-1" evidence="3">
    <location>
        <begin position="38"/>
        <end position="154"/>
    </location>
</feature>
<dbReference type="Proteomes" id="UP000198521">
    <property type="component" value="Unassembled WGS sequence"/>
</dbReference>
<proteinExistence type="predicted"/>
<name>A0A1H7MQR2_AQUAM</name>
<feature type="active site" description="Nucleophile" evidence="2">
    <location>
        <position position="128"/>
    </location>
</feature>
<dbReference type="InterPro" id="IPR008220">
    <property type="entry name" value="HAT_MetX-like"/>
</dbReference>
<keyword evidence="1 4" id="KW-0808">Transferase</keyword>
<feature type="active site" evidence="2">
    <location>
        <position position="271"/>
    </location>
</feature>
<dbReference type="SUPFAM" id="SSF53474">
    <property type="entry name" value="alpha/beta-Hydrolases"/>
    <property type="match status" value="1"/>
</dbReference>
<reference evidence="4 5" key="1">
    <citation type="submission" date="2016-10" db="EMBL/GenBank/DDBJ databases">
        <authorList>
            <person name="de Groot N.N."/>
        </authorList>
    </citation>
    <scope>NUCLEOTIDE SEQUENCE [LARGE SCALE GENOMIC DNA]</scope>
    <source>
        <strain evidence="4 5">DSM 25232</strain>
    </source>
</reference>
<evidence type="ECO:0000259" key="3">
    <source>
        <dbReference type="Pfam" id="PF00561"/>
    </source>
</evidence>
<dbReference type="GO" id="GO:0004414">
    <property type="term" value="F:homoserine O-acetyltransferase activity"/>
    <property type="evidence" value="ECO:0007669"/>
    <property type="project" value="TreeGrafter"/>
</dbReference>
<gene>
    <name evidence="4" type="ORF">SAMN04487910_1820</name>
</gene>
<dbReference type="EMBL" id="FOAB01000003">
    <property type="protein sequence ID" value="SEL13524.1"/>
    <property type="molecule type" value="Genomic_DNA"/>
</dbReference>
<keyword evidence="5" id="KW-1185">Reference proteome</keyword>
<sequence length="322" mass="36235">MYMLQKIEISEFVTAKGQKIKRIPLFYEVFGKPLNTAPIVLVNHALTGNSGVCGPTGWWNGLIGENKCIDIGKYTILSFNIPGNGYDGKEGNLIDDYKLFNAKDIAKIFATGLKQLNIESLYAAIGGSVGGGIAWELAAIEPSLIDHLIPIATDWKSTDWLKANCLIQEQILLNSSNPVHDARLHAMLIYRSPESFKQKFNRTFNDQKSMYNVESWLFHHGKKLDGRFKLSAYKELNYILANIDITEGRGAFKDVAATIKSDIHIVSVNSDGFFTAAEDEITFRELKEIKHNVWHHMIDSVHGHDAFLIEFDQLSKLLENVF</sequence>
<feature type="active site" evidence="2">
    <location>
        <position position="304"/>
    </location>
</feature>
<organism evidence="4 5">
    <name type="scientific">Aquimarina amphilecti</name>
    <dbReference type="NCBI Taxonomy" id="1038014"/>
    <lineage>
        <taxon>Bacteria</taxon>
        <taxon>Pseudomonadati</taxon>
        <taxon>Bacteroidota</taxon>
        <taxon>Flavobacteriia</taxon>
        <taxon>Flavobacteriales</taxon>
        <taxon>Flavobacteriaceae</taxon>
        <taxon>Aquimarina</taxon>
    </lineage>
</organism>
<dbReference type="GO" id="GO:0009086">
    <property type="term" value="P:methionine biosynthetic process"/>
    <property type="evidence" value="ECO:0007669"/>
    <property type="project" value="TreeGrafter"/>
</dbReference>
<dbReference type="STRING" id="1038014.SAMN04487910_1820"/>
<protein>
    <submittedName>
        <fullName evidence="4">Homoserine O-acetyltransferase</fullName>
    </submittedName>
</protein>
<dbReference type="AlphaFoldDB" id="A0A1H7MQR2"/>
<dbReference type="PIRSF" id="PIRSF000443">
    <property type="entry name" value="Homoser_Ac_trans"/>
    <property type="match status" value="1"/>
</dbReference>
<dbReference type="PANTHER" id="PTHR32268:SF11">
    <property type="entry name" value="HOMOSERINE O-ACETYLTRANSFERASE"/>
    <property type="match status" value="1"/>
</dbReference>
<dbReference type="PANTHER" id="PTHR32268">
    <property type="entry name" value="HOMOSERINE O-ACETYLTRANSFERASE"/>
    <property type="match status" value="1"/>
</dbReference>
<accession>A0A1H7MQR2</accession>
<dbReference type="GO" id="GO:0009092">
    <property type="term" value="P:homoserine metabolic process"/>
    <property type="evidence" value="ECO:0007669"/>
    <property type="project" value="TreeGrafter"/>
</dbReference>
<evidence type="ECO:0000313" key="4">
    <source>
        <dbReference type="EMBL" id="SEL13524.1"/>
    </source>
</evidence>
<evidence type="ECO:0000313" key="5">
    <source>
        <dbReference type="Proteomes" id="UP000198521"/>
    </source>
</evidence>